<dbReference type="InterPro" id="IPR004811">
    <property type="entry name" value="RelA/Spo_fam"/>
</dbReference>
<dbReference type="RefSeq" id="WP_245842843.1">
    <property type="nucleotide sequence ID" value="NZ_FZOQ01000032.1"/>
</dbReference>
<keyword evidence="3" id="KW-0418">Kinase</keyword>
<dbReference type="SMART" id="SM00954">
    <property type="entry name" value="RelA_SpoT"/>
    <property type="match status" value="1"/>
</dbReference>
<proteinExistence type="inferred from homology"/>
<evidence type="ECO:0000256" key="1">
    <source>
        <dbReference type="RuleBase" id="RU003847"/>
    </source>
</evidence>
<dbReference type="CDD" id="cd00077">
    <property type="entry name" value="HDc"/>
    <property type="match status" value="1"/>
</dbReference>
<dbReference type="CDD" id="cd05399">
    <property type="entry name" value="NT_Rel-Spo_like"/>
    <property type="match status" value="1"/>
</dbReference>
<protein>
    <submittedName>
        <fullName evidence="3">GTP pyrophosphokinase</fullName>
    </submittedName>
</protein>
<dbReference type="Pfam" id="PF13328">
    <property type="entry name" value="HD_4"/>
    <property type="match status" value="1"/>
</dbReference>
<dbReference type="SUPFAM" id="SSF81301">
    <property type="entry name" value="Nucleotidyltransferase"/>
    <property type="match status" value="1"/>
</dbReference>
<dbReference type="Gene3D" id="3.30.460.10">
    <property type="entry name" value="Beta Polymerase, domain 2"/>
    <property type="match status" value="1"/>
</dbReference>
<evidence type="ECO:0000313" key="3">
    <source>
        <dbReference type="EMBL" id="SNT22520.1"/>
    </source>
</evidence>
<keyword evidence="4" id="KW-1185">Reference proteome</keyword>
<dbReference type="InterPro" id="IPR003607">
    <property type="entry name" value="HD/PDEase_dom"/>
</dbReference>
<dbReference type="CDD" id="cd01668">
    <property type="entry name" value="TGS_RSH"/>
    <property type="match status" value="1"/>
</dbReference>
<evidence type="ECO:0000259" key="2">
    <source>
        <dbReference type="PROSITE" id="PS51880"/>
    </source>
</evidence>
<dbReference type="FunFam" id="1.10.3210.10:FF:000001">
    <property type="entry name" value="GTP pyrophosphokinase RelA"/>
    <property type="match status" value="1"/>
</dbReference>
<dbReference type="CDD" id="cd04876">
    <property type="entry name" value="ACT_RelA-SpoT"/>
    <property type="match status" value="1"/>
</dbReference>
<dbReference type="PANTHER" id="PTHR21262:SF31">
    <property type="entry name" value="GTP PYROPHOSPHOKINASE"/>
    <property type="match status" value="1"/>
</dbReference>
<accession>A0A239KWY4</accession>
<dbReference type="InterPro" id="IPR012675">
    <property type="entry name" value="Beta-grasp_dom_sf"/>
</dbReference>
<dbReference type="Pfam" id="PF13291">
    <property type="entry name" value="ACT_4"/>
    <property type="match status" value="1"/>
</dbReference>
<dbReference type="InterPro" id="IPR045865">
    <property type="entry name" value="ACT-like_dom_sf"/>
</dbReference>
<dbReference type="Pfam" id="PF02824">
    <property type="entry name" value="TGS"/>
    <property type="match status" value="1"/>
</dbReference>
<comment type="function">
    <text evidence="1">In eubacteria ppGpp (guanosine 3'-diphosphate 5'-diphosphate) is a mediator of the stringent response that coordinates a variety of cellular activities in response to changes in nutritional abundance.</text>
</comment>
<dbReference type="Gene3D" id="1.10.3210.10">
    <property type="entry name" value="Hypothetical protein af1432"/>
    <property type="match status" value="1"/>
</dbReference>
<dbReference type="GO" id="GO:0005886">
    <property type="term" value="C:plasma membrane"/>
    <property type="evidence" value="ECO:0007669"/>
    <property type="project" value="TreeGrafter"/>
</dbReference>
<dbReference type="SUPFAM" id="SSF109604">
    <property type="entry name" value="HD-domain/PDEase-like"/>
    <property type="match status" value="1"/>
</dbReference>
<dbReference type="SUPFAM" id="SSF55021">
    <property type="entry name" value="ACT-like"/>
    <property type="match status" value="1"/>
</dbReference>
<dbReference type="InterPro" id="IPR007685">
    <property type="entry name" value="RelA_SpoT"/>
</dbReference>
<dbReference type="GO" id="GO:0016301">
    <property type="term" value="F:kinase activity"/>
    <property type="evidence" value="ECO:0007669"/>
    <property type="project" value="UniProtKB-KW"/>
</dbReference>
<name>A0A239KWY4_9BACT</name>
<dbReference type="InterPro" id="IPR004095">
    <property type="entry name" value="TGS"/>
</dbReference>
<dbReference type="PANTHER" id="PTHR21262">
    <property type="entry name" value="GUANOSINE-3',5'-BIS DIPHOSPHATE 3'-PYROPHOSPHOHYDROLASE"/>
    <property type="match status" value="1"/>
</dbReference>
<comment type="similarity">
    <text evidence="1">Belongs to the relA/spoT family.</text>
</comment>
<feature type="domain" description="TGS" evidence="2">
    <location>
        <begin position="420"/>
        <end position="481"/>
    </location>
</feature>
<dbReference type="Gene3D" id="3.10.20.30">
    <property type="match status" value="1"/>
</dbReference>
<dbReference type="AlphaFoldDB" id="A0A239KWY4"/>
<dbReference type="InterPro" id="IPR002912">
    <property type="entry name" value="ACT_dom"/>
</dbReference>
<keyword evidence="3" id="KW-0808">Transferase</keyword>
<evidence type="ECO:0000313" key="4">
    <source>
        <dbReference type="Proteomes" id="UP000198432"/>
    </source>
</evidence>
<dbReference type="Proteomes" id="UP000198432">
    <property type="component" value="Unassembled WGS sequence"/>
</dbReference>
<sequence>MAGKTDKTGTLLTTSDQVNMIDPEAERKEILRHYRRLLRHAKPFLKDNDAKIIKKAFNTSVEAHKDMRRKSGEPYILHPLAVAQIAVEEIGLGTTSIVAALLHDVVEDTELEISDIERDFGHSVARIIEGLTKISGVFDYGTSQQAENFRKMLLTLSDDVRVILIKLADRLHNMRTLDSMPRHKQLKIASETMYLYAPLAHRLGLYAIKSELEDLYLKYTDTETYKDISNKIRQTRSARSKFIKDFTHPVEEELRKYGFKFTIKGRPKSIYSILKKIKKQNITFDEIYDLFAIRIILDVPLENEKAACWQVYSIITDFYQPNPDRLRDWVNTPKANGYESLHTTVMSRSGQWVEVQIRTKRMDEIAERGYAAHWKYKTEGVASAESGLEQWINKVRDMLENNTANALEFMDEFRKNLFVEEVFVFTPKGELIILPDKATALDFAFEIHSQIGLQCLGAKVNQKLVPLSYKLKNGDQVEILTSQKQKPNEEWLQYVVTSKARTRIKDALREERKSKAEEGKVMLDSRLQQINVPDTQQNLNKLLAFFNVPALQDLYYRIATGHIDIKNIKEVLFVTGGEKGASMLDPKSFDKEVQKIRGVNSDMLVIGENTFNMDYRMSKCCNPIPGDDVFGFQTEEGLIEIHRTSCKQGIELMSNYGNRIIKAKWTEQKELAFLAGIRIKGTDRVGLVNDLTKVISTSLKVNMRSITIDSNDGIFEGNIMVFVNDTGHLDKLMQRMSRVSGILTVERFD</sequence>
<organism evidence="3 4">
    <name type="scientific">Pontibacter ummariensis</name>
    <dbReference type="NCBI Taxonomy" id="1610492"/>
    <lineage>
        <taxon>Bacteria</taxon>
        <taxon>Pseudomonadati</taxon>
        <taxon>Bacteroidota</taxon>
        <taxon>Cytophagia</taxon>
        <taxon>Cytophagales</taxon>
        <taxon>Hymenobacteraceae</taxon>
        <taxon>Pontibacter</taxon>
    </lineage>
</organism>
<dbReference type="EMBL" id="FZOQ01000032">
    <property type="protein sequence ID" value="SNT22520.1"/>
    <property type="molecule type" value="Genomic_DNA"/>
</dbReference>
<dbReference type="InterPro" id="IPR012676">
    <property type="entry name" value="TGS-like"/>
</dbReference>
<dbReference type="GO" id="GO:0015969">
    <property type="term" value="P:guanosine tetraphosphate metabolic process"/>
    <property type="evidence" value="ECO:0007669"/>
    <property type="project" value="InterPro"/>
</dbReference>
<dbReference type="SUPFAM" id="SSF81271">
    <property type="entry name" value="TGS-like"/>
    <property type="match status" value="1"/>
</dbReference>
<dbReference type="InterPro" id="IPR033655">
    <property type="entry name" value="TGS_RelA/SpoT"/>
</dbReference>
<dbReference type="SMART" id="SM00471">
    <property type="entry name" value="HDc"/>
    <property type="match status" value="1"/>
</dbReference>
<reference evidence="4" key="1">
    <citation type="submission" date="2017-06" db="EMBL/GenBank/DDBJ databases">
        <authorList>
            <person name="Varghese N."/>
            <person name="Submissions S."/>
        </authorList>
    </citation>
    <scope>NUCLEOTIDE SEQUENCE [LARGE SCALE GENOMIC DNA]</scope>
    <source>
        <strain evidence="4">NKM1</strain>
    </source>
</reference>
<dbReference type="FunFam" id="3.10.20.30:FF:000002">
    <property type="entry name" value="GTP pyrophosphokinase (RelA/SpoT)"/>
    <property type="match status" value="1"/>
</dbReference>
<dbReference type="Gene3D" id="3.30.70.260">
    <property type="match status" value="1"/>
</dbReference>
<dbReference type="Pfam" id="PF04607">
    <property type="entry name" value="RelA_SpoT"/>
    <property type="match status" value="1"/>
</dbReference>
<dbReference type="PROSITE" id="PS51880">
    <property type="entry name" value="TGS"/>
    <property type="match status" value="1"/>
</dbReference>
<dbReference type="InterPro" id="IPR043519">
    <property type="entry name" value="NT_sf"/>
</dbReference>
<gene>
    <name evidence="3" type="ORF">SAMN06296052_13242</name>
</gene>
<dbReference type="NCBIfam" id="TIGR00691">
    <property type="entry name" value="spoT_relA"/>
    <property type="match status" value="1"/>
</dbReference>